<evidence type="ECO:0000259" key="1">
    <source>
        <dbReference type="Pfam" id="PF04230"/>
    </source>
</evidence>
<dbReference type="AlphaFoldDB" id="A0A0M6WX63"/>
<sequence length="385" mass="44615">MKLVMYAHGGSKNHGCEAIVRTTARLLTEIDSRPILLSYKKEEDEAYGLHQFVEIRQELHEINKKSPDFMLAYLRQKLFHDYHRMDALMHKKAINELPAIDVALFIGGDNYCYSDVKNYAPINDYMQKKAKKLVLWGTSVEPELLEDKAIREDIKRFDLIVARESISFESLKKVNGNTILLPDPAFHLPCEKVELPEGFVEENTIGINLSPLIIEHEKEKGCVLANYENLMEYIIKETDCQIALIPHVVWEFNDDRTPLRQLYEKYKETGRVVLVEDHNCMAQKYIISKCRMFVGARTHATIAAYSTCVPTLVVGYSVKARGIARDLFGTEEKYVIPAQSLSNTGQLQEAFRWIRMHEQDIRSQLMQRQAEYKEYQNAYAEDLRR</sequence>
<protein>
    <recommendedName>
        <fullName evidence="1">Polysaccharide pyruvyl transferase domain-containing protein</fullName>
    </recommendedName>
</protein>
<dbReference type="Pfam" id="PF04230">
    <property type="entry name" value="PS_pyruv_trans"/>
    <property type="match status" value="1"/>
</dbReference>
<dbReference type="PANTHER" id="PTHR36836">
    <property type="entry name" value="COLANIC ACID BIOSYNTHESIS PROTEIN WCAK"/>
    <property type="match status" value="1"/>
</dbReference>
<dbReference type="PANTHER" id="PTHR36836:SF1">
    <property type="entry name" value="COLANIC ACID BIOSYNTHESIS PROTEIN WCAK"/>
    <property type="match status" value="1"/>
</dbReference>
<dbReference type="EMBL" id="CVRQ01000053">
    <property type="protein sequence ID" value="CRL41814.1"/>
    <property type="molecule type" value="Genomic_DNA"/>
</dbReference>
<name>A0A0M6WX63_9FIRM</name>
<dbReference type="RefSeq" id="WP_055062671.1">
    <property type="nucleotide sequence ID" value="NZ_CVRQ01000053.1"/>
</dbReference>
<dbReference type="Proteomes" id="UP000049472">
    <property type="component" value="Unassembled WGS sequence"/>
</dbReference>
<proteinExistence type="predicted"/>
<gene>
    <name evidence="2" type="ORF">T1815_27971</name>
</gene>
<evidence type="ECO:0000313" key="3">
    <source>
        <dbReference type="Proteomes" id="UP000049472"/>
    </source>
</evidence>
<dbReference type="InterPro" id="IPR007345">
    <property type="entry name" value="Polysacch_pyruvyl_Trfase"/>
</dbReference>
<reference evidence="3" key="1">
    <citation type="submission" date="2015-05" db="EMBL/GenBank/DDBJ databases">
        <authorList>
            <consortium name="Pathogen Informatics"/>
        </authorList>
    </citation>
    <scope>NUCLEOTIDE SEQUENCE [LARGE SCALE GENOMIC DNA]</scope>
    <source>
        <strain evidence="3">T1-815</strain>
    </source>
</reference>
<keyword evidence="3" id="KW-1185">Reference proteome</keyword>
<feature type="domain" description="Polysaccharide pyruvyl transferase" evidence="1">
    <location>
        <begin position="13"/>
        <end position="317"/>
    </location>
</feature>
<evidence type="ECO:0000313" key="2">
    <source>
        <dbReference type="EMBL" id="CRL41814.1"/>
    </source>
</evidence>
<organism evidence="2 3">
    <name type="scientific">Agathobacter rectalis</name>
    <dbReference type="NCBI Taxonomy" id="39491"/>
    <lineage>
        <taxon>Bacteria</taxon>
        <taxon>Bacillati</taxon>
        <taxon>Bacillota</taxon>
        <taxon>Clostridia</taxon>
        <taxon>Lachnospirales</taxon>
        <taxon>Lachnospiraceae</taxon>
        <taxon>Agathobacter</taxon>
    </lineage>
</organism>
<accession>A0A0M6WX63</accession>